<keyword evidence="4" id="KW-1185">Reference proteome</keyword>
<accession>A0A418YMM4</accession>
<dbReference type="Proteomes" id="UP000283469">
    <property type="component" value="Unassembled WGS sequence"/>
</dbReference>
<dbReference type="GO" id="GO:0016491">
    <property type="term" value="F:oxidoreductase activity"/>
    <property type="evidence" value="ECO:0007669"/>
    <property type="project" value="UniProtKB-KW"/>
</dbReference>
<organism evidence="3 4">
    <name type="scientific">Sphingobium terrigena</name>
    <dbReference type="NCBI Taxonomy" id="2304063"/>
    <lineage>
        <taxon>Bacteria</taxon>
        <taxon>Pseudomonadati</taxon>
        <taxon>Pseudomonadota</taxon>
        <taxon>Alphaproteobacteria</taxon>
        <taxon>Sphingomonadales</taxon>
        <taxon>Sphingomonadaceae</taxon>
        <taxon>Sphingobium</taxon>
    </lineage>
</organism>
<dbReference type="RefSeq" id="WP_119749592.1">
    <property type="nucleotide sequence ID" value="NZ_QVRA01000027.1"/>
</dbReference>
<keyword evidence="1" id="KW-0560">Oxidoreductase</keyword>
<sequence length="92" mass="9920">MLTDMDDAAGRLEALTAQVHHDLSTMVFATKPWVFPLSHEGQVMPDVVIIGAGQSGLAAAFELKRRGVTNVVILDASREGFEGVWVLIATEN</sequence>
<reference evidence="3 4" key="1">
    <citation type="submission" date="2018-08" db="EMBL/GenBank/DDBJ databases">
        <title>Sphingobium sp. EO9.</title>
        <authorList>
            <person name="Park Y."/>
            <person name="Kim K.H."/>
            <person name="Jeon C.O."/>
        </authorList>
    </citation>
    <scope>NUCLEOTIDE SEQUENCE [LARGE SCALE GENOMIC DNA]</scope>
    <source>
        <strain evidence="3 4">EO9</strain>
    </source>
</reference>
<name>A0A418YMM4_9SPHN</name>
<dbReference type="Pfam" id="PF01266">
    <property type="entry name" value="DAO"/>
    <property type="match status" value="1"/>
</dbReference>
<evidence type="ECO:0000313" key="4">
    <source>
        <dbReference type="Proteomes" id="UP000283469"/>
    </source>
</evidence>
<dbReference type="OrthoDB" id="9773233at2"/>
<gene>
    <name evidence="3" type="ORF">D0Z70_20195</name>
</gene>
<comment type="caution">
    <text evidence="3">The sequence shown here is derived from an EMBL/GenBank/DDBJ whole genome shotgun (WGS) entry which is preliminary data.</text>
</comment>
<proteinExistence type="predicted"/>
<dbReference type="InterPro" id="IPR036188">
    <property type="entry name" value="FAD/NAD-bd_sf"/>
</dbReference>
<evidence type="ECO:0000259" key="2">
    <source>
        <dbReference type="Pfam" id="PF01266"/>
    </source>
</evidence>
<feature type="domain" description="FAD dependent oxidoreductase" evidence="2">
    <location>
        <begin position="46"/>
        <end position="78"/>
    </location>
</feature>
<protein>
    <submittedName>
        <fullName evidence="3">FAD-dependent oxidoreductase</fullName>
    </submittedName>
</protein>
<dbReference type="InterPro" id="IPR006076">
    <property type="entry name" value="FAD-dep_OxRdtase"/>
</dbReference>
<dbReference type="EMBL" id="QVRA01000027">
    <property type="protein sequence ID" value="RJG52417.1"/>
    <property type="molecule type" value="Genomic_DNA"/>
</dbReference>
<dbReference type="AlphaFoldDB" id="A0A418YMM4"/>
<dbReference type="SUPFAM" id="SSF51905">
    <property type="entry name" value="FAD/NAD(P)-binding domain"/>
    <property type="match status" value="1"/>
</dbReference>
<evidence type="ECO:0000313" key="3">
    <source>
        <dbReference type="EMBL" id="RJG52417.1"/>
    </source>
</evidence>
<dbReference type="Gene3D" id="3.50.50.60">
    <property type="entry name" value="FAD/NAD(P)-binding domain"/>
    <property type="match status" value="1"/>
</dbReference>
<evidence type="ECO:0000256" key="1">
    <source>
        <dbReference type="ARBA" id="ARBA00023002"/>
    </source>
</evidence>